<evidence type="ECO:0000313" key="5">
    <source>
        <dbReference type="Proteomes" id="UP000036458"/>
    </source>
</evidence>
<keyword evidence="5" id="KW-1185">Reference proteome</keyword>
<dbReference type="PATRIC" id="fig|1379910.4.peg.1023"/>
<dbReference type="STRING" id="1379910.TH63_04715"/>
<dbReference type="Pfam" id="PF00583">
    <property type="entry name" value="Acetyltransf_1"/>
    <property type="match status" value="1"/>
</dbReference>
<dbReference type="Gene3D" id="3.40.630.30">
    <property type="match status" value="1"/>
</dbReference>
<dbReference type="OrthoDB" id="9803233at2"/>
<reference evidence="4 5" key="1">
    <citation type="submission" date="2015-01" db="EMBL/GenBank/DDBJ databases">
        <title>Rufibacter sp./DG31D/ whole genome sequencing.</title>
        <authorList>
            <person name="Kim M.K."/>
            <person name="Srinivasan S."/>
            <person name="Lee J.-J."/>
        </authorList>
    </citation>
    <scope>NUCLEOTIDE SEQUENCE [LARGE SCALE GENOMIC DNA]</scope>
    <source>
        <strain evidence="4 5">DG31D</strain>
    </source>
</reference>
<accession>A0A0H4VHE1</accession>
<dbReference type="PROSITE" id="PS51186">
    <property type="entry name" value="GNAT"/>
    <property type="match status" value="1"/>
</dbReference>
<keyword evidence="1 4" id="KW-0808">Transferase</keyword>
<sequence>MLELVRTDSTNQAFVALVQLLDADLKRRDGEDHAFYAQFNKIDLLNQVVVAFLNGEPVGCGAIKQYKVHTAEVKRMFVKPEHRGKNIGTSILQELERWASELGYNALILETGKAQPEAIGLYTKKGFNQIPNYGQYEQIENSVCMQKTVTPE</sequence>
<feature type="domain" description="N-acetyltransferase" evidence="3">
    <location>
        <begin position="3"/>
        <end position="150"/>
    </location>
</feature>
<protein>
    <submittedName>
        <fullName evidence="4">GNAT family acetyltransferase</fullName>
    </submittedName>
</protein>
<evidence type="ECO:0000313" key="4">
    <source>
        <dbReference type="EMBL" id="AKQ45095.1"/>
    </source>
</evidence>
<dbReference type="InterPro" id="IPR016181">
    <property type="entry name" value="Acyl_CoA_acyltransferase"/>
</dbReference>
<keyword evidence="2" id="KW-0012">Acyltransferase</keyword>
<gene>
    <name evidence="4" type="ORF">TH63_04715</name>
</gene>
<dbReference type="SUPFAM" id="SSF55729">
    <property type="entry name" value="Acyl-CoA N-acyltransferases (Nat)"/>
    <property type="match status" value="1"/>
</dbReference>
<dbReference type="GO" id="GO:0016747">
    <property type="term" value="F:acyltransferase activity, transferring groups other than amino-acyl groups"/>
    <property type="evidence" value="ECO:0007669"/>
    <property type="project" value="InterPro"/>
</dbReference>
<dbReference type="KEGG" id="ruf:TH63_04715"/>
<dbReference type="InterPro" id="IPR050832">
    <property type="entry name" value="Bact_Acetyltransf"/>
</dbReference>
<dbReference type="RefSeq" id="WP_048919931.1">
    <property type="nucleotide sequence ID" value="NZ_CP010777.1"/>
</dbReference>
<dbReference type="AlphaFoldDB" id="A0A0H4VHE1"/>
<dbReference type="InterPro" id="IPR000182">
    <property type="entry name" value="GNAT_dom"/>
</dbReference>
<dbReference type="EMBL" id="CP010777">
    <property type="protein sequence ID" value="AKQ45095.1"/>
    <property type="molecule type" value="Genomic_DNA"/>
</dbReference>
<dbReference type="CDD" id="cd04301">
    <property type="entry name" value="NAT_SF"/>
    <property type="match status" value="1"/>
</dbReference>
<evidence type="ECO:0000259" key="3">
    <source>
        <dbReference type="PROSITE" id="PS51186"/>
    </source>
</evidence>
<proteinExistence type="predicted"/>
<evidence type="ECO:0000256" key="2">
    <source>
        <dbReference type="ARBA" id="ARBA00023315"/>
    </source>
</evidence>
<dbReference type="PANTHER" id="PTHR43877:SF2">
    <property type="entry name" value="AMINOALKYLPHOSPHONATE N-ACETYLTRANSFERASE-RELATED"/>
    <property type="match status" value="1"/>
</dbReference>
<dbReference type="PANTHER" id="PTHR43877">
    <property type="entry name" value="AMINOALKYLPHOSPHONATE N-ACETYLTRANSFERASE-RELATED-RELATED"/>
    <property type="match status" value="1"/>
</dbReference>
<name>A0A0H4VHE1_9BACT</name>
<organism evidence="4 5">
    <name type="scientific">Rufibacter radiotolerans</name>
    <dbReference type="NCBI Taxonomy" id="1379910"/>
    <lineage>
        <taxon>Bacteria</taxon>
        <taxon>Pseudomonadati</taxon>
        <taxon>Bacteroidota</taxon>
        <taxon>Cytophagia</taxon>
        <taxon>Cytophagales</taxon>
        <taxon>Hymenobacteraceae</taxon>
        <taxon>Rufibacter</taxon>
    </lineage>
</organism>
<dbReference type="Proteomes" id="UP000036458">
    <property type="component" value="Chromosome"/>
</dbReference>
<evidence type="ECO:0000256" key="1">
    <source>
        <dbReference type="ARBA" id="ARBA00022679"/>
    </source>
</evidence>